<accession>A0AAD7C1B5</accession>
<keyword evidence="3" id="KW-1185">Reference proteome</keyword>
<name>A0AAD7C1B5_9AGAR</name>
<sequence>MNIDYTLCNTPEKLTTALTTLQDAQILFLDCEGERLGVRGGKLSLISIGVPTHHQQLRVYLIDALALGGSGLRPIWSLLSSPDVRKVVFDGRMDQSAFYYSYNRVTMDNVVDLQLADVKSRWAFRGEKAKQRRARLVPYLDYGEVNGNKLLYQDMHKLAGLQQVVREHGVVLQDHQNRMKMKAHFDHKNWMKRPLGKKSLRYAANDITLIHAVCLDFTTKGYIGEDLPAQSLRYTRMWIAGNQPRVNDEYKMHALLPLDILFAAEGEQRKRCKGCERELSKGCFSNKAWGGGESRRRCLVCRAIGMRVESD</sequence>
<dbReference type="Pfam" id="PF01612">
    <property type="entry name" value="DNA_pol_A_exo1"/>
    <property type="match status" value="1"/>
</dbReference>
<dbReference type="EMBL" id="JARKIF010000006">
    <property type="protein sequence ID" value="KAJ7636488.1"/>
    <property type="molecule type" value="Genomic_DNA"/>
</dbReference>
<comment type="caution">
    <text evidence="2">The sequence shown here is derived from an EMBL/GenBank/DDBJ whole genome shotgun (WGS) entry which is preliminary data.</text>
</comment>
<dbReference type="GO" id="GO:0008408">
    <property type="term" value="F:3'-5' exonuclease activity"/>
    <property type="evidence" value="ECO:0007669"/>
    <property type="project" value="InterPro"/>
</dbReference>
<dbReference type="GO" id="GO:0003676">
    <property type="term" value="F:nucleic acid binding"/>
    <property type="evidence" value="ECO:0007669"/>
    <property type="project" value="InterPro"/>
</dbReference>
<evidence type="ECO:0000259" key="1">
    <source>
        <dbReference type="Pfam" id="PF01612"/>
    </source>
</evidence>
<reference evidence="2" key="1">
    <citation type="submission" date="2023-03" db="EMBL/GenBank/DDBJ databases">
        <title>Massive genome expansion in bonnet fungi (Mycena s.s.) driven by repeated elements and novel gene families across ecological guilds.</title>
        <authorList>
            <consortium name="Lawrence Berkeley National Laboratory"/>
            <person name="Harder C.B."/>
            <person name="Miyauchi S."/>
            <person name="Viragh M."/>
            <person name="Kuo A."/>
            <person name="Thoen E."/>
            <person name="Andreopoulos B."/>
            <person name="Lu D."/>
            <person name="Skrede I."/>
            <person name="Drula E."/>
            <person name="Henrissat B."/>
            <person name="Morin E."/>
            <person name="Kohler A."/>
            <person name="Barry K."/>
            <person name="LaButti K."/>
            <person name="Morin E."/>
            <person name="Salamov A."/>
            <person name="Lipzen A."/>
            <person name="Mereny Z."/>
            <person name="Hegedus B."/>
            <person name="Baldrian P."/>
            <person name="Stursova M."/>
            <person name="Weitz H."/>
            <person name="Taylor A."/>
            <person name="Grigoriev I.V."/>
            <person name="Nagy L.G."/>
            <person name="Martin F."/>
            <person name="Kauserud H."/>
        </authorList>
    </citation>
    <scope>NUCLEOTIDE SEQUENCE</scope>
    <source>
        <strain evidence="2">9284</strain>
    </source>
</reference>
<dbReference type="SUPFAM" id="SSF53098">
    <property type="entry name" value="Ribonuclease H-like"/>
    <property type="match status" value="1"/>
</dbReference>
<organism evidence="2 3">
    <name type="scientific">Roridomyces roridus</name>
    <dbReference type="NCBI Taxonomy" id="1738132"/>
    <lineage>
        <taxon>Eukaryota</taxon>
        <taxon>Fungi</taxon>
        <taxon>Dikarya</taxon>
        <taxon>Basidiomycota</taxon>
        <taxon>Agaricomycotina</taxon>
        <taxon>Agaricomycetes</taxon>
        <taxon>Agaricomycetidae</taxon>
        <taxon>Agaricales</taxon>
        <taxon>Marasmiineae</taxon>
        <taxon>Mycenaceae</taxon>
        <taxon>Roridomyces</taxon>
    </lineage>
</organism>
<feature type="domain" description="3'-5' exonuclease" evidence="1">
    <location>
        <begin position="8"/>
        <end position="116"/>
    </location>
</feature>
<dbReference type="PANTHER" id="PTHR46814:SF1">
    <property type="entry name" value="EGALITARIAN, ISOFORM B"/>
    <property type="match status" value="1"/>
</dbReference>
<proteinExistence type="predicted"/>
<protein>
    <submittedName>
        <fullName evidence="2">Ribonuclease H-like domain-containing protein</fullName>
    </submittedName>
</protein>
<dbReference type="Proteomes" id="UP001221142">
    <property type="component" value="Unassembled WGS sequence"/>
</dbReference>
<evidence type="ECO:0000313" key="3">
    <source>
        <dbReference type="Proteomes" id="UP001221142"/>
    </source>
</evidence>
<dbReference type="PANTHER" id="PTHR46814">
    <property type="entry name" value="EGALITARIAN, ISOFORM B"/>
    <property type="match status" value="1"/>
</dbReference>
<dbReference type="AlphaFoldDB" id="A0AAD7C1B5"/>
<dbReference type="InterPro" id="IPR012337">
    <property type="entry name" value="RNaseH-like_sf"/>
</dbReference>
<evidence type="ECO:0000313" key="2">
    <source>
        <dbReference type="EMBL" id="KAJ7636488.1"/>
    </source>
</evidence>
<dbReference type="GO" id="GO:0006139">
    <property type="term" value="P:nucleobase-containing compound metabolic process"/>
    <property type="evidence" value="ECO:0007669"/>
    <property type="project" value="InterPro"/>
</dbReference>
<dbReference type="InterPro" id="IPR002562">
    <property type="entry name" value="3'-5'_exonuclease_dom"/>
</dbReference>
<gene>
    <name evidence="2" type="ORF">FB45DRAFT_1138171</name>
</gene>
<dbReference type="Gene3D" id="3.30.420.10">
    <property type="entry name" value="Ribonuclease H-like superfamily/Ribonuclease H"/>
    <property type="match status" value="1"/>
</dbReference>
<dbReference type="InterPro" id="IPR036397">
    <property type="entry name" value="RNaseH_sf"/>
</dbReference>